<evidence type="ECO:0000313" key="3">
    <source>
        <dbReference type="Proteomes" id="UP000029640"/>
    </source>
</evidence>
<dbReference type="EMBL" id="AUVB01000028">
    <property type="protein sequence ID" value="KGE04346.1"/>
    <property type="molecule type" value="Genomic_DNA"/>
</dbReference>
<dbReference type="AlphaFoldDB" id="A0A095XXA9"/>
<comment type="caution">
    <text evidence="2">The sequence shown here is derived from an EMBL/GenBank/DDBJ whole genome shotgun (WGS) entry which is preliminary data.</text>
</comment>
<reference evidence="2 3" key="1">
    <citation type="journal article" date="2014" name="Genome Announc.">
        <title>Genome Sequence of Gammaproteobacterial Pseudohaliea rubra Type Strain DSM 19751, Isolated from Coastal Seawater of the Mediterranean Sea.</title>
        <authorList>
            <person name="Spring S."/>
            <person name="Fiebig A."/>
            <person name="Riedel T."/>
            <person name="Goker M."/>
            <person name="Klenk H.P."/>
        </authorList>
    </citation>
    <scope>NUCLEOTIDE SEQUENCE [LARGE SCALE GENOMIC DNA]</scope>
    <source>
        <strain evidence="2 3">DSM 19751</strain>
    </source>
</reference>
<accession>A0A095XXA9</accession>
<sequence length="160" mass="19147">MRRRLTTLTLAAALSAIAPGLAIADRDDRWDNDDRWDRQGHWEQRGGGDRWRRNHWRYRWHWSGYRALPRQRWGGSWYTVPRHPWYPQYRHGWHRGTSLLGGAIIGSAITGSLFDRNDCRDCVRYRDPRPTREITGCYRIERTRDGYERRIELPAGACRR</sequence>
<evidence type="ECO:0000256" key="1">
    <source>
        <dbReference type="SAM" id="SignalP"/>
    </source>
</evidence>
<name>A0A095XXA9_9GAMM</name>
<protein>
    <recommendedName>
        <fullName evidence="4">Lipoprotein</fullName>
    </recommendedName>
</protein>
<dbReference type="Proteomes" id="UP000029640">
    <property type="component" value="Unassembled WGS sequence"/>
</dbReference>
<dbReference type="HOGENOM" id="CLU_1649781_0_0_6"/>
<evidence type="ECO:0000313" key="2">
    <source>
        <dbReference type="EMBL" id="KGE04346.1"/>
    </source>
</evidence>
<dbReference type="RefSeq" id="WP_035514983.1">
    <property type="nucleotide sequence ID" value="NZ_KN234752.1"/>
</dbReference>
<organism evidence="2 3">
    <name type="scientific">Pseudohaliea rubra DSM 19751</name>
    <dbReference type="NCBI Taxonomy" id="1265313"/>
    <lineage>
        <taxon>Bacteria</taxon>
        <taxon>Pseudomonadati</taxon>
        <taxon>Pseudomonadota</taxon>
        <taxon>Gammaproteobacteria</taxon>
        <taxon>Cellvibrionales</taxon>
        <taxon>Halieaceae</taxon>
        <taxon>Pseudohaliea</taxon>
    </lineage>
</organism>
<gene>
    <name evidence="2" type="ORF">HRUBRA_01032</name>
</gene>
<keyword evidence="3" id="KW-1185">Reference proteome</keyword>
<feature type="signal peptide" evidence="1">
    <location>
        <begin position="1"/>
        <end position="24"/>
    </location>
</feature>
<dbReference type="STRING" id="1265313.HRUBRA_01032"/>
<evidence type="ECO:0008006" key="4">
    <source>
        <dbReference type="Google" id="ProtNLM"/>
    </source>
</evidence>
<keyword evidence="1" id="KW-0732">Signal</keyword>
<feature type="chain" id="PRO_5001914664" description="Lipoprotein" evidence="1">
    <location>
        <begin position="25"/>
        <end position="160"/>
    </location>
</feature>
<proteinExistence type="predicted"/>